<keyword evidence="5" id="KW-1185">Reference proteome</keyword>
<dbReference type="SUPFAM" id="SSF109854">
    <property type="entry name" value="DinB/YfiT-like putative metalloenzymes"/>
    <property type="match status" value="1"/>
</dbReference>
<name>A0A5B9MF91_9BACT</name>
<feature type="binding site" evidence="3">
    <location>
        <position position="146"/>
    </location>
    <ligand>
        <name>a divalent metal cation</name>
        <dbReference type="ChEBI" id="CHEBI:60240"/>
    </ligand>
</feature>
<proteinExistence type="inferred from homology"/>
<dbReference type="InterPro" id="IPR034660">
    <property type="entry name" value="DinB/YfiT-like"/>
</dbReference>
<evidence type="ECO:0000256" key="2">
    <source>
        <dbReference type="ARBA" id="ARBA00022723"/>
    </source>
</evidence>
<dbReference type="RefSeq" id="WP_147867823.1">
    <property type="nucleotide sequence ID" value="NZ_CP036264.1"/>
</dbReference>
<dbReference type="GO" id="GO:0046872">
    <property type="term" value="F:metal ion binding"/>
    <property type="evidence" value="ECO:0007669"/>
    <property type="project" value="UniProtKB-KW"/>
</dbReference>
<accession>A0A5B9MF91</accession>
<evidence type="ECO:0000313" key="4">
    <source>
        <dbReference type="EMBL" id="QEF98274.1"/>
    </source>
</evidence>
<feature type="binding site" evidence="3">
    <location>
        <position position="50"/>
    </location>
    <ligand>
        <name>a divalent metal cation</name>
        <dbReference type="ChEBI" id="CHEBI:60240"/>
    </ligand>
</feature>
<dbReference type="Proteomes" id="UP000321353">
    <property type="component" value="Chromosome"/>
</dbReference>
<dbReference type="Pfam" id="PF05163">
    <property type="entry name" value="DinB"/>
    <property type="match status" value="1"/>
</dbReference>
<gene>
    <name evidence="4" type="ORF">Mal15_23240</name>
</gene>
<comment type="similarity">
    <text evidence="1">Belongs to the DinB family.</text>
</comment>
<dbReference type="EMBL" id="CP036264">
    <property type="protein sequence ID" value="QEF98274.1"/>
    <property type="molecule type" value="Genomic_DNA"/>
</dbReference>
<sequence>MSAAELIRRLHQHRMWANGRLIEAADAVSEHALRQPFAIGQGSIWKTLTHLYAAEYVWLAALQGDAQPVAPGDLAGKLPGNQEGDDAATTLQELQSRWSELDGLWRSYLAQLTDEELDQRVEKVASLSGKRSAIRRADILLHVCTHAQYTTAQLINMLRQAGHTDLPDVMLISMARAESL</sequence>
<evidence type="ECO:0000256" key="3">
    <source>
        <dbReference type="PIRSR" id="PIRSR607837-1"/>
    </source>
</evidence>
<reference evidence="4 5" key="1">
    <citation type="submission" date="2019-02" db="EMBL/GenBank/DDBJ databases">
        <title>Planctomycetal bacteria perform biofilm scaping via a novel small molecule.</title>
        <authorList>
            <person name="Jeske O."/>
            <person name="Boedeker C."/>
            <person name="Wiegand S."/>
            <person name="Breitling P."/>
            <person name="Kallscheuer N."/>
            <person name="Jogler M."/>
            <person name="Rohde M."/>
            <person name="Petersen J."/>
            <person name="Medema M.H."/>
            <person name="Surup F."/>
            <person name="Jogler C."/>
        </authorList>
    </citation>
    <scope>NUCLEOTIDE SEQUENCE [LARGE SCALE GENOMIC DNA]</scope>
    <source>
        <strain evidence="4 5">Mal15</strain>
    </source>
</reference>
<evidence type="ECO:0000256" key="1">
    <source>
        <dbReference type="ARBA" id="ARBA00008635"/>
    </source>
</evidence>
<organism evidence="4 5">
    <name type="scientific">Stieleria maiorica</name>
    <dbReference type="NCBI Taxonomy" id="2795974"/>
    <lineage>
        <taxon>Bacteria</taxon>
        <taxon>Pseudomonadati</taxon>
        <taxon>Planctomycetota</taxon>
        <taxon>Planctomycetia</taxon>
        <taxon>Pirellulales</taxon>
        <taxon>Pirellulaceae</taxon>
        <taxon>Stieleria</taxon>
    </lineage>
</organism>
<evidence type="ECO:0000313" key="5">
    <source>
        <dbReference type="Proteomes" id="UP000321353"/>
    </source>
</evidence>
<dbReference type="PANTHER" id="PTHR37302">
    <property type="entry name" value="SLR1116 PROTEIN"/>
    <property type="match status" value="1"/>
</dbReference>
<dbReference type="InterPro" id="IPR007837">
    <property type="entry name" value="DinB"/>
</dbReference>
<keyword evidence="2 3" id="KW-0479">Metal-binding</keyword>
<dbReference type="Gene3D" id="1.20.120.450">
    <property type="entry name" value="dinb family like domain"/>
    <property type="match status" value="1"/>
</dbReference>
<dbReference type="PANTHER" id="PTHR37302:SF3">
    <property type="entry name" value="DAMAGE-INDUCIBLE PROTEIN DINB"/>
    <property type="match status" value="1"/>
</dbReference>
<dbReference type="AlphaFoldDB" id="A0A5B9MF91"/>
<dbReference type="KEGG" id="smam:Mal15_23240"/>
<protein>
    <submittedName>
        <fullName evidence="4">DinB family protein</fullName>
    </submittedName>
</protein>